<sequence>MSTDPAVDDPKLDPKIRNLITRFIHVGKEKPKYYPGCWTAHEYFEPERLVALDKAFEESNENCLEAINLLLKVGKEGWYTRFETIAFALAKCLLLTNEDFQLIEQQMNSRDAIIKYVINGLKRTKSLCGAKEGTKEVLELIQKVEDMRHCEDPVAAAAIASRNQFTLDHVPAHLLTSQDNLQRIHNMGFLTVDSTTTAILISLINNQDFINKSEVTPIEVYITLNNYKNKTKPIAHAKATVMADKETRRRARQIFDPKTGLWEWSSLLQAIQVKPGKKTVEILPKPVLPPAPAVTATGDAEPEKKSKKKLLAQCFYHTSVTPGHVAIIMALQILKREKNAKLAVFTEEGIQLVSLEPNFINIDEAEFKLRNNHKFDVFINIIDRSTRYLELDHDARGGRGNGARYGPPPTEKKGVTLPDRCPTSDDTHCGVLDVVGIDEHVPKLIDAFALGQFK</sequence>
<dbReference type="InterPro" id="IPR037214">
    <property type="entry name" value="TROVE_dom_sf"/>
</dbReference>
<comment type="caution">
    <text evidence="1">The sequence shown here is derived from an EMBL/GenBank/DDBJ whole genome shotgun (WGS) entry which is preliminary data.</text>
</comment>
<proteinExistence type="predicted"/>
<dbReference type="InterPro" id="IPR040322">
    <property type="entry name" value="TROVE2"/>
</dbReference>
<keyword evidence="2" id="KW-1185">Reference proteome</keyword>
<dbReference type="PANTHER" id="PTHR14202:SF0">
    <property type="entry name" value="RNA-BINDING PROTEIN RO60"/>
    <property type="match status" value="1"/>
</dbReference>
<dbReference type="PANTHER" id="PTHR14202">
    <property type="entry name" value="60 KDA RIBONUCLEOPROTEIN SSA/RO"/>
    <property type="match status" value="1"/>
</dbReference>
<evidence type="ECO:0000313" key="1">
    <source>
        <dbReference type="EMBL" id="KOB75744.1"/>
    </source>
</evidence>
<protein>
    <submittedName>
        <fullName evidence="1">Putative ribonucleoprotein</fullName>
    </submittedName>
</protein>
<dbReference type="EMBL" id="JTDY01000831">
    <property type="protein sequence ID" value="KOB75744.1"/>
    <property type="molecule type" value="Genomic_DNA"/>
</dbReference>
<gene>
    <name evidence="1" type="ORF">OBRU01_06998</name>
</gene>
<name>A0A0L7LK66_OPEBR</name>
<dbReference type="InterPro" id="IPR036465">
    <property type="entry name" value="vWFA_dom_sf"/>
</dbReference>
<dbReference type="Proteomes" id="UP000037510">
    <property type="component" value="Unassembled WGS sequence"/>
</dbReference>
<dbReference type="GO" id="GO:1990904">
    <property type="term" value="C:ribonucleoprotein complex"/>
    <property type="evidence" value="ECO:0007669"/>
    <property type="project" value="UniProtKB-KW"/>
</dbReference>
<organism evidence="1 2">
    <name type="scientific">Operophtera brumata</name>
    <name type="common">Winter moth</name>
    <name type="synonym">Phalaena brumata</name>
    <dbReference type="NCBI Taxonomy" id="104452"/>
    <lineage>
        <taxon>Eukaryota</taxon>
        <taxon>Metazoa</taxon>
        <taxon>Ecdysozoa</taxon>
        <taxon>Arthropoda</taxon>
        <taxon>Hexapoda</taxon>
        <taxon>Insecta</taxon>
        <taxon>Pterygota</taxon>
        <taxon>Neoptera</taxon>
        <taxon>Endopterygota</taxon>
        <taxon>Lepidoptera</taxon>
        <taxon>Glossata</taxon>
        <taxon>Ditrysia</taxon>
        <taxon>Geometroidea</taxon>
        <taxon>Geometridae</taxon>
        <taxon>Larentiinae</taxon>
        <taxon>Operophtera</taxon>
    </lineage>
</organism>
<dbReference type="AlphaFoldDB" id="A0A0L7LK66"/>
<keyword evidence="1" id="KW-0687">Ribonucleoprotein</keyword>
<reference evidence="1 2" key="1">
    <citation type="journal article" date="2015" name="Genome Biol. Evol.">
        <title>The genome of winter moth (Operophtera brumata) provides a genomic perspective on sexual dimorphism and phenology.</title>
        <authorList>
            <person name="Derks M.F."/>
            <person name="Smit S."/>
            <person name="Salis L."/>
            <person name="Schijlen E."/>
            <person name="Bossers A."/>
            <person name="Mateman C."/>
            <person name="Pijl A.S."/>
            <person name="de Ridder D."/>
            <person name="Groenen M.A."/>
            <person name="Visser M.E."/>
            <person name="Megens H.J."/>
        </authorList>
    </citation>
    <scope>NUCLEOTIDE SEQUENCE [LARGE SCALE GENOMIC DNA]</scope>
    <source>
        <strain evidence="1">WM2013NL</strain>
        <tissue evidence="1">Head and thorax</tissue>
    </source>
</reference>
<dbReference type="STRING" id="104452.A0A0L7LK66"/>
<accession>A0A0L7LK66</accession>
<dbReference type="Gene3D" id="3.40.50.410">
    <property type="entry name" value="von Willebrand factor, type A domain"/>
    <property type="match status" value="1"/>
</dbReference>
<dbReference type="SUPFAM" id="SSF140864">
    <property type="entry name" value="TROVE domain-like"/>
    <property type="match status" value="1"/>
</dbReference>
<evidence type="ECO:0000313" key="2">
    <source>
        <dbReference type="Proteomes" id="UP000037510"/>
    </source>
</evidence>
<dbReference type="GO" id="GO:0003723">
    <property type="term" value="F:RNA binding"/>
    <property type="evidence" value="ECO:0007669"/>
    <property type="project" value="InterPro"/>
</dbReference>